<dbReference type="Proteomes" id="UP000307749">
    <property type="component" value="Unassembled WGS sequence"/>
</dbReference>
<dbReference type="GO" id="GO:0005506">
    <property type="term" value="F:iron ion binding"/>
    <property type="evidence" value="ECO:0007669"/>
    <property type="project" value="InterPro"/>
</dbReference>
<keyword evidence="1 4" id="KW-0349">Heme</keyword>
<evidence type="ECO:0000256" key="4">
    <source>
        <dbReference type="PIRSR" id="PIRSR000005-1"/>
    </source>
</evidence>
<evidence type="ECO:0000256" key="3">
    <source>
        <dbReference type="ARBA" id="ARBA00023004"/>
    </source>
</evidence>
<dbReference type="Pfam" id="PF00034">
    <property type="entry name" value="Cytochrom_C"/>
    <property type="match status" value="2"/>
</dbReference>
<keyword evidence="9" id="KW-1185">Reference proteome</keyword>
<dbReference type="SUPFAM" id="SSF46626">
    <property type="entry name" value="Cytochrome c"/>
    <property type="match status" value="2"/>
</dbReference>
<feature type="binding site" description="covalent" evidence="4">
    <location>
        <position position="49"/>
    </location>
    <ligand>
        <name>heme c</name>
        <dbReference type="ChEBI" id="CHEBI:61717"/>
        <label>1</label>
    </ligand>
</feature>
<comment type="PTM">
    <text evidence="4">Binds 2 heme c groups covalently per subunit.</text>
</comment>
<dbReference type="InterPro" id="IPR024167">
    <property type="entry name" value="Cytochrome_c4-like"/>
</dbReference>
<organism evidence="8 9">
    <name type="scientific">Metallibacterium scheffleri</name>
    <dbReference type="NCBI Taxonomy" id="993689"/>
    <lineage>
        <taxon>Bacteria</taxon>
        <taxon>Pseudomonadati</taxon>
        <taxon>Pseudomonadota</taxon>
        <taxon>Gammaproteobacteria</taxon>
        <taxon>Lysobacterales</taxon>
        <taxon>Rhodanobacteraceae</taxon>
        <taxon>Metallibacterium</taxon>
    </lineage>
</organism>
<feature type="binding site" description="axial binding residue" evidence="5">
    <location>
        <position position="198"/>
    </location>
    <ligand>
        <name>heme c</name>
        <dbReference type="ChEBI" id="CHEBI:61717"/>
        <label>2</label>
    </ligand>
    <ligandPart>
        <name>Fe</name>
        <dbReference type="ChEBI" id="CHEBI:18248"/>
    </ligandPart>
</feature>
<evidence type="ECO:0000256" key="2">
    <source>
        <dbReference type="ARBA" id="ARBA00022723"/>
    </source>
</evidence>
<keyword evidence="3 5" id="KW-0408">Iron</keyword>
<keyword evidence="6" id="KW-0732">Signal</keyword>
<dbReference type="InterPro" id="IPR009056">
    <property type="entry name" value="Cyt_c-like_dom"/>
</dbReference>
<feature type="binding site" description="covalent" evidence="4">
    <location>
        <position position="52"/>
    </location>
    <ligand>
        <name>heme c</name>
        <dbReference type="ChEBI" id="CHEBI:61717"/>
        <label>1</label>
    </ligand>
</feature>
<dbReference type="Gene3D" id="1.10.760.10">
    <property type="entry name" value="Cytochrome c-like domain"/>
    <property type="match status" value="2"/>
</dbReference>
<accession>A0A4S3KIP6</accession>
<evidence type="ECO:0000256" key="5">
    <source>
        <dbReference type="PIRSR" id="PIRSR000005-2"/>
    </source>
</evidence>
<feature type="binding site" description="axial binding residue" evidence="5">
    <location>
        <position position="156"/>
    </location>
    <ligand>
        <name>heme c</name>
        <dbReference type="ChEBI" id="CHEBI:61717"/>
        <label>2</label>
    </ligand>
    <ligandPart>
        <name>Fe</name>
        <dbReference type="ChEBI" id="CHEBI:18248"/>
    </ligandPart>
</feature>
<feature type="binding site" description="axial binding residue" evidence="5">
    <location>
        <position position="94"/>
    </location>
    <ligand>
        <name>heme c</name>
        <dbReference type="ChEBI" id="CHEBI:61717"/>
        <label>1</label>
    </ligand>
    <ligandPart>
        <name>Fe</name>
        <dbReference type="ChEBI" id="CHEBI:18248"/>
    </ligandPart>
</feature>
<dbReference type="InterPro" id="IPR050597">
    <property type="entry name" value="Cytochrome_c_Oxidase_Subunit"/>
</dbReference>
<dbReference type="GO" id="GO:0042597">
    <property type="term" value="C:periplasmic space"/>
    <property type="evidence" value="ECO:0007669"/>
    <property type="project" value="InterPro"/>
</dbReference>
<dbReference type="OrthoDB" id="9773456at2"/>
<evidence type="ECO:0000256" key="1">
    <source>
        <dbReference type="ARBA" id="ARBA00022617"/>
    </source>
</evidence>
<comment type="caution">
    <text evidence="8">The sequence shown here is derived from an EMBL/GenBank/DDBJ whole genome shotgun (WGS) entry which is preliminary data.</text>
</comment>
<dbReference type="PANTHER" id="PTHR33751">
    <property type="entry name" value="CBB3-TYPE CYTOCHROME C OXIDASE SUBUNIT FIXP"/>
    <property type="match status" value="1"/>
</dbReference>
<dbReference type="GO" id="GO:0020037">
    <property type="term" value="F:heme binding"/>
    <property type="evidence" value="ECO:0007669"/>
    <property type="project" value="InterPro"/>
</dbReference>
<evidence type="ECO:0000313" key="9">
    <source>
        <dbReference type="Proteomes" id="UP000307749"/>
    </source>
</evidence>
<evidence type="ECO:0000259" key="7">
    <source>
        <dbReference type="PROSITE" id="PS51007"/>
    </source>
</evidence>
<feature type="domain" description="Cytochrome c" evidence="7">
    <location>
        <begin position="18"/>
        <end position="117"/>
    </location>
</feature>
<dbReference type="PIRSF" id="PIRSF000005">
    <property type="entry name" value="Cytochrome_c4"/>
    <property type="match status" value="1"/>
</dbReference>
<feature type="chain" id="PRO_5020832142" description="Cytochrome c domain-containing protein" evidence="6">
    <location>
        <begin position="21"/>
        <end position="247"/>
    </location>
</feature>
<protein>
    <recommendedName>
        <fullName evidence="7">Cytochrome c domain-containing protein</fullName>
    </recommendedName>
</protein>
<dbReference type="InterPro" id="IPR036909">
    <property type="entry name" value="Cyt_c-like_dom_sf"/>
</dbReference>
<proteinExistence type="predicted"/>
<dbReference type="EMBL" id="MWQO01000046">
    <property type="protein sequence ID" value="THD08566.1"/>
    <property type="molecule type" value="Genomic_DNA"/>
</dbReference>
<reference evidence="8 9" key="1">
    <citation type="submission" date="2017-02" db="EMBL/GenBank/DDBJ databases">
        <title>Whole genome sequencing of Metallibacterium scheffleri DSM 24874 (T).</title>
        <authorList>
            <person name="Kumar S."/>
            <person name="Patil P."/>
            <person name="Patil P.B."/>
        </authorList>
    </citation>
    <scope>NUCLEOTIDE SEQUENCE [LARGE SCALE GENOMIC DNA]</scope>
    <source>
        <strain evidence="8 9">DSM 24874</strain>
    </source>
</reference>
<dbReference type="PANTHER" id="PTHR33751:SF11">
    <property type="entry name" value="BLL4483 PROTEIN"/>
    <property type="match status" value="1"/>
</dbReference>
<feature type="domain" description="Cytochrome c" evidence="7">
    <location>
        <begin position="138"/>
        <end position="221"/>
    </location>
</feature>
<dbReference type="RefSeq" id="WP_081129229.1">
    <property type="nucleotide sequence ID" value="NZ_DAHXOC010000037.1"/>
</dbReference>
<gene>
    <name evidence="8" type="ORF">B1806_12865</name>
</gene>
<evidence type="ECO:0000313" key="8">
    <source>
        <dbReference type="EMBL" id="THD08566.1"/>
    </source>
</evidence>
<feature type="binding site" description="axial binding residue" evidence="5">
    <location>
        <position position="53"/>
    </location>
    <ligand>
        <name>heme c</name>
        <dbReference type="ChEBI" id="CHEBI:61717"/>
        <label>1</label>
    </ligand>
    <ligandPart>
        <name>Fe</name>
        <dbReference type="ChEBI" id="CHEBI:18248"/>
    </ligandPart>
</feature>
<dbReference type="GO" id="GO:0009055">
    <property type="term" value="F:electron transfer activity"/>
    <property type="evidence" value="ECO:0007669"/>
    <property type="project" value="InterPro"/>
</dbReference>
<sequence length="247" mass="25799">MRGVVLLALLALGVSGAVLAQTGKSNARPTSVPEQPKVSTSLRQRIAACTACHGAYGQGGGSGGYAPRIGGKPVGYLYHQLQNFRDGRRTYPLMTWMVQYLPDAYMQEIATYFSDQSPPLSAPQTPMVSVATLDTGRKLATRGDPARGVPACMACHGSSLMGVQPDVPGLIGLSNDYISAQLGAFKQGIRRTKAPDCMHEVTAKLDGAEIGAVAAWLSSQPVPAGARPEPAGSVKFPLRCGSIDGDG</sequence>
<name>A0A4S3KIP6_9GAMM</name>
<dbReference type="PROSITE" id="PS51007">
    <property type="entry name" value="CYTC"/>
    <property type="match status" value="2"/>
</dbReference>
<feature type="binding site" description="covalent" evidence="4">
    <location>
        <position position="152"/>
    </location>
    <ligand>
        <name>heme c</name>
        <dbReference type="ChEBI" id="CHEBI:61717"/>
        <label>2</label>
    </ligand>
</feature>
<evidence type="ECO:0000256" key="6">
    <source>
        <dbReference type="SAM" id="SignalP"/>
    </source>
</evidence>
<feature type="signal peptide" evidence="6">
    <location>
        <begin position="1"/>
        <end position="20"/>
    </location>
</feature>
<dbReference type="AlphaFoldDB" id="A0A4S3KIP6"/>
<feature type="binding site" description="covalent" evidence="4">
    <location>
        <position position="155"/>
    </location>
    <ligand>
        <name>heme c</name>
        <dbReference type="ChEBI" id="CHEBI:61717"/>
        <label>2</label>
    </ligand>
</feature>
<keyword evidence="2 5" id="KW-0479">Metal-binding</keyword>
<dbReference type="STRING" id="993689.GCA_002077135_03110"/>